<keyword evidence="4" id="KW-1185">Reference proteome</keyword>
<comment type="caution">
    <text evidence="3">The sequence shown here is derived from an EMBL/GenBank/DDBJ whole genome shotgun (WGS) entry which is preliminary data.</text>
</comment>
<evidence type="ECO:0000313" key="4">
    <source>
        <dbReference type="Proteomes" id="UP000886520"/>
    </source>
</evidence>
<feature type="repeat" description="PPR" evidence="2">
    <location>
        <begin position="376"/>
        <end position="410"/>
    </location>
</feature>
<accession>A0A9D4UQF6</accession>
<proteinExistence type="predicted"/>
<dbReference type="FunFam" id="1.25.40.10:FF:000344">
    <property type="entry name" value="Pentatricopeptide repeat-containing protein"/>
    <property type="match status" value="1"/>
</dbReference>
<dbReference type="GO" id="GO:0003723">
    <property type="term" value="F:RNA binding"/>
    <property type="evidence" value="ECO:0007669"/>
    <property type="project" value="InterPro"/>
</dbReference>
<evidence type="ECO:0000256" key="2">
    <source>
        <dbReference type="PROSITE-ProRule" id="PRU00708"/>
    </source>
</evidence>
<dbReference type="FunFam" id="1.25.40.10:FF:000158">
    <property type="entry name" value="pentatricopeptide repeat-containing protein At2g33680"/>
    <property type="match status" value="1"/>
</dbReference>
<protein>
    <recommendedName>
        <fullName evidence="5">Pentatricopeptide repeat-containing protein</fullName>
    </recommendedName>
</protein>
<feature type="repeat" description="PPR" evidence="2">
    <location>
        <begin position="275"/>
        <end position="309"/>
    </location>
</feature>
<dbReference type="InterPro" id="IPR011990">
    <property type="entry name" value="TPR-like_helical_dom_sf"/>
</dbReference>
<reference evidence="3" key="1">
    <citation type="submission" date="2021-01" db="EMBL/GenBank/DDBJ databases">
        <title>Adiantum capillus-veneris genome.</title>
        <authorList>
            <person name="Fang Y."/>
            <person name="Liao Q."/>
        </authorList>
    </citation>
    <scope>NUCLEOTIDE SEQUENCE</scope>
    <source>
        <strain evidence="3">H3</strain>
        <tissue evidence="3">Leaf</tissue>
    </source>
</reference>
<sequence length="711" mass="79797">MREPNVAPLPPKSLCALVLKSADALACRNLHHYIVYHGYLPDAYVPNYLIRVYARCSCLPDARNIFNQLVNPSVFAWSAIISAYAQHALHEQAFELYAKVRKSKVQLDGHVYTAVLNACVCKMHLMHGKMVHGHILGSPYKQDVYVNNTLIDMYARCGCLHSAHQVFHGLPCKDIVSWNTLLAGYVHHKAWEDILILFKKLNSANHQPNSITFVCALKACARLRTLGLGMACHFLAVDYGLELVQHINNVLIDVYTKCGSLHDAEDLFGRSPTQDVVTWTSIISGYVNHGYEGKAFKAYEAMRTRSFKPNEFTYASILKACANVRAFDQGMLIHTDIAENFLIQNIIVNNALIGMYAQCGSFHDAVRAFEQSWERDVVAWNSIIVACTELGHAQFALQLFSQLQQEGLEPDVFTLASMVRACSLLVNIHQGRVLHLLTIEHNLAATTCLNNHLLHMYICCSSLKEARRVFDVMQTHDVVTWNVMIGGYANCEQGDEALRLFDQMQKAAVHANAVTLVCMLKACSITSSLDKGRLLHTFIMRNNFYLNAYVGSALINFYVKCGTFEDARNVFSRLQERTVVPWSAMIAACAQQSNYGEAFAYFEKMQQQGVKLDDVAYVSLLSACSHAGIVHEHGFPWQLMAGLPPVLKHYNCLADIFGRSGYLSQAKMVLREMPFDLDMSSWISLFSHFRTYAEPEVTLPELVALQPISVS</sequence>
<dbReference type="InterPro" id="IPR046960">
    <property type="entry name" value="PPR_At4g14850-like_plant"/>
</dbReference>
<dbReference type="Proteomes" id="UP000886520">
    <property type="component" value="Chromosome 13"/>
</dbReference>
<dbReference type="OrthoDB" id="1889690at2759"/>
<dbReference type="EMBL" id="JABFUD020000013">
    <property type="protein sequence ID" value="KAI5071924.1"/>
    <property type="molecule type" value="Genomic_DNA"/>
</dbReference>
<evidence type="ECO:0000256" key="1">
    <source>
        <dbReference type="ARBA" id="ARBA00022737"/>
    </source>
</evidence>
<dbReference type="Gene3D" id="1.25.40.10">
    <property type="entry name" value="Tetratricopeptide repeat domain"/>
    <property type="match status" value="6"/>
</dbReference>
<feature type="repeat" description="PPR" evidence="2">
    <location>
        <begin position="578"/>
        <end position="612"/>
    </location>
</feature>
<feature type="repeat" description="PPR" evidence="2">
    <location>
        <begin position="174"/>
        <end position="208"/>
    </location>
</feature>
<organism evidence="3 4">
    <name type="scientific">Adiantum capillus-veneris</name>
    <name type="common">Maidenhair fern</name>
    <dbReference type="NCBI Taxonomy" id="13818"/>
    <lineage>
        <taxon>Eukaryota</taxon>
        <taxon>Viridiplantae</taxon>
        <taxon>Streptophyta</taxon>
        <taxon>Embryophyta</taxon>
        <taxon>Tracheophyta</taxon>
        <taxon>Polypodiopsida</taxon>
        <taxon>Polypodiidae</taxon>
        <taxon>Polypodiales</taxon>
        <taxon>Pteridineae</taxon>
        <taxon>Pteridaceae</taxon>
        <taxon>Vittarioideae</taxon>
        <taxon>Adiantum</taxon>
    </lineage>
</organism>
<dbReference type="Pfam" id="PF01535">
    <property type="entry name" value="PPR"/>
    <property type="match status" value="5"/>
</dbReference>
<dbReference type="AlphaFoldDB" id="A0A9D4UQF6"/>
<dbReference type="PROSITE" id="PS51375">
    <property type="entry name" value="PPR"/>
    <property type="match status" value="6"/>
</dbReference>
<gene>
    <name evidence="3" type="ORF">GOP47_0014175</name>
</gene>
<evidence type="ECO:0000313" key="3">
    <source>
        <dbReference type="EMBL" id="KAI5071924.1"/>
    </source>
</evidence>
<dbReference type="GO" id="GO:0009451">
    <property type="term" value="P:RNA modification"/>
    <property type="evidence" value="ECO:0007669"/>
    <property type="project" value="InterPro"/>
</dbReference>
<dbReference type="GO" id="GO:0048731">
    <property type="term" value="P:system development"/>
    <property type="evidence" value="ECO:0007669"/>
    <property type="project" value="UniProtKB-ARBA"/>
</dbReference>
<dbReference type="NCBIfam" id="TIGR00756">
    <property type="entry name" value="PPR"/>
    <property type="match status" value="4"/>
</dbReference>
<dbReference type="FunFam" id="1.25.40.10:FF:000073">
    <property type="entry name" value="Pentatricopeptide repeat-containing protein chloroplastic"/>
    <property type="match status" value="2"/>
</dbReference>
<evidence type="ECO:0008006" key="5">
    <source>
        <dbReference type="Google" id="ProtNLM"/>
    </source>
</evidence>
<dbReference type="InterPro" id="IPR002885">
    <property type="entry name" value="PPR_rpt"/>
</dbReference>
<keyword evidence="1" id="KW-0677">Repeat</keyword>
<dbReference type="PANTHER" id="PTHR24015">
    <property type="entry name" value="OS07G0578800 PROTEIN-RELATED"/>
    <property type="match status" value="1"/>
</dbReference>
<feature type="repeat" description="PPR" evidence="2">
    <location>
        <begin position="477"/>
        <end position="511"/>
    </location>
</feature>
<feature type="repeat" description="PPR" evidence="2">
    <location>
        <begin position="73"/>
        <end position="107"/>
    </location>
</feature>
<name>A0A9D4UQF6_ADICA</name>
<dbReference type="Pfam" id="PF13041">
    <property type="entry name" value="PPR_2"/>
    <property type="match status" value="6"/>
</dbReference>
<dbReference type="FunFam" id="1.25.40.10:FF:000285">
    <property type="entry name" value="Pentatricopeptide repeat-containing protein, chloroplastic"/>
    <property type="match status" value="1"/>
</dbReference>